<evidence type="ECO:0000313" key="2">
    <source>
        <dbReference type="EMBL" id="MDH6282011.1"/>
    </source>
</evidence>
<proteinExistence type="predicted"/>
<comment type="caution">
    <text evidence="2">The sequence shown here is derived from an EMBL/GenBank/DDBJ whole genome shotgun (WGS) entry which is preliminary data.</text>
</comment>
<feature type="compositionally biased region" description="Low complexity" evidence="1">
    <location>
        <begin position="208"/>
        <end position="223"/>
    </location>
</feature>
<feature type="region of interest" description="Disordered" evidence="1">
    <location>
        <begin position="169"/>
        <end position="223"/>
    </location>
</feature>
<feature type="compositionally biased region" description="Basic residues" evidence="1">
    <location>
        <begin position="182"/>
        <end position="193"/>
    </location>
</feature>
<keyword evidence="3" id="KW-1185">Reference proteome</keyword>
<dbReference type="EMBL" id="JARXVC010000008">
    <property type="protein sequence ID" value="MDH6282011.1"/>
    <property type="molecule type" value="Genomic_DNA"/>
</dbReference>
<protein>
    <submittedName>
        <fullName evidence="2">Uncharacterized protein</fullName>
    </submittedName>
</protein>
<evidence type="ECO:0000256" key="1">
    <source>
        <dbReference type="SAM" id="MobiDB-lite"/>
    </source>
</evidence>
<evidence type="ECO:0000313" key="3">
    <source>
        <dbReference type="Proteomes" id="UP001160334"/>
    </source>
</evidence>
<accession>A0ABT6MCH3</accession>
<name>A0ABT6MCH3_9NOCA</name>
<gene>
    <name evidence="2" type="ORF">M2280_003234</name>
</gene>
<dbReference type="Proteomes" id="UP001160334">
    <property type="component" value="Unassembled WGS sequence"/>
</dbReference>
<reference evidence="2 3" key="1">
    <citation type="submission" date="2023-04" db="EMBL/GenBank/DDBJ databases">
        <title>Forest soil microbial communities from Buena Vista Peninsula, Colon Province, Panama.</title>
        <authorList>
            <person name="Bouskill N."/>
        </authorList>
    </citation>
    <scope>NUCLEOTIDE SEQUENCE [LARGE SCALE GENOMIC DNA]</scope>
    <source>
        <strain evidence="2 3">CFH S0262</strain>
    </source>
</reference>
<organism evidence="2 3">
    <name type="scientific">Prescottella agglutinans</name>
    <dbReference type="NCBI Taxonomy" id="1644129"/>
    <lineage>
        <taxon>Bacteria</taxon>
        <taxon>Bacillati</taxon>
        <taxon>Actinomycetota</taxon>
        <taxon>Actinomycetes</taxon>
        <taxon>Mycobacteriales</taxon>
        <taxon>Nocardiaceae</taxon>
        <taxon>Prescottella</taxon>
    </lineage>
</organism>
<sequence>MARAGFRGSDEPWSKARIQTRIDELETRRPRFAVAIRGLGRTGRVSTERWSGVGSWPRMRGLLLPVLQCADGLRAVLSPRRSRRPFRPQGGMHMRMHAPTHVPQLLRSNRSSLPPPFHVVTDPAKLPAGAPCAGHGHRTRVSPWRAVQGMGPEQTAQVIFDLRFYRRPPVTSDPAQAPSAHHGPRREHRHRTARASSPRSRGSRRGPSRPAVAAPRSPSTCCR</sequence>